<keyword evidence="1 3" id="KW-0547">Nucleotide-binding</keyword>
<dbReference type="PANTHER" id="PTHR10695:SF46">
    <property type="entry name" value="BIFUNCTIONAL COENZYME A SYNTHASE-RELATED"/>
    <property type="match status" value="1"/>
</dbReference>
<comment type="catalytic activity">
    <reaction evidence="3">
        <text>3'-dephospho-CoA + ATP = ADP + CoA + H(+)</text>
        <dbReference type="Rhea" id="RHEA:18245"/>
        <dbReference type="ChEBI" id="CHEBI:15378"/>
        <dbReference type="ChEBI" id="CHEBI:30616"/>
        <dbReference type="ChEBI" id="CHEBI:57287"/>
        <dbReference type="ChEBI" id="CHEBI:57328"/>
        <dbReference type="ChEBI" id="CHEBI:456216"/>
        <dbReference type="EC" id="2.7.1.24"/>
    </reaction>
</comment>
<feature type="binding site" evidence="3">
    <location>
        <begin position="11"/>
        <end position="16"/>
    </location>
    <ligand>
        <name>ATP</name>
        <dbReference type="ChEBI" id="CHEBI:30616"/>
    </ligand>
</feature>
<comment type="similarity">
    <text evidence="3">Belongs to the CoaE family.</text>
</comment>
<dbReference type="Gene3D" id="3.40.50.300">
    <property type="entry name" value="P-loop containing nucleotide triphosphate hydrolases"/>
    <property type="match status" value="1"/>
</dbReference>
<dbReference type="KEGG" id="alka:J0B03_09170"/>
<keyword evidence="3 5" id="KW-0418">Kinase</keyword>
<dbReference type="PROSITE" id="PS51219">
    <property type="entry name" value="DPCK"/>
    <property type="match status" value="1"/>
</dbReference>
<proteinExistence type="inferred from homology"/>
<evidence type="ECO:0000256" key="2">
    <source>
        <dbReference type="ARBA" id="ARBA00022840"/>
    </source>
</evidence>
<comment type="function">
    <text evidence="3">Catalyzes the phosphorylation of the 3'-hydroxyl group of dephosphocoenzyme A to form coenzyme A.</text>
</comment>
<dbReference type="Pfam" id="PF01121">
    <property type="entry name" value="CoaE"/>
    <property type="match status" value="1"/>
</dbReference>
<dbReference type="InterPro" id="IPR001977">
    <property type="entry name" value="Depp_CoAkinase"/>
</dbReference>
<dbReference type="GO" id="GO:0005737">
    <property type="term" value="C:cytoplasm"/>
    <property type="evidence" value="ECO:0007669"/>
    <property type="project" value="UniProtKB-SubCell"/>
</dbReference>
<dbReference type="PANTHER" id="PTHR10695">
    <property type="entry name" value="DEPHOSPHO-COA KINASE-RELATED"/>
    <property type="match status" value="1"/>
</dbReference>
<organism evidence="5 6">
    <name type="scientific">Alkalibacter rhizosphaerae</name>
    <dbReference type="NCBI Taxonomy" id="2815577"/>
    <lineage>
        <taxon>Bacteria</taxon>
        <taxon>Bacillati</taxon>
        <taxon>Bacillota</taxon>
        <taxon>Clostridia</taxon>
        <taxon>Eubacteriales</taxon>
        <taxon>Eubacteriaceae</taxon>
        <taxon>Alkalibacter</taxon>
    </lineage>
</organism>
<keyword evidence="3" id="KW-0963">Cytoplasm</keyword>
<reference evidence="5" key="1">
    <citation type="submission" date="2021-03" db="EMBL/GenBank/DDBJ databases">
        <title>Alkalibacter marinus sp. nov., isolated from tidal flat sediment.</title>
        <authorList>
            <person name="Namirimu T."/>
            <person name="Yang J.-A."/>
            <person name="Yang S.-H."/>
            <person name="Kim Y.-J."/>
            <person name="Kwon K.K."/>
        </authorList>
    </citation>
    <scope>NUCLEOTIDE SEQUENCE</scope>
    <source>
        <strain evidence="5">ES005</strain>
    </source>
</reference>
<evidence type="ECO:0000256" key="4">
    <source>
        <dbReference type="NCBIfam" id="TIGR00152"/>
    </source>
</evidence>
<dbReference type="GO" id="GO:0015937">
    <property type="term" value="P:coenzyme A biosynthetic process"/>
    <property type="evidence" value="ECO:0007669"/>
    <property type="project" value="UniProtKB-UniRule"/>
</dbReference>
<dbReference type="GO" id="GO:0005524">
    <property type="term" value="F:ATP binding"/>
    <property type="evidence" value="ECO:0007669"/>
    <property type="project" value="UniProtKB-UniRule"/>
</dbReference>
<dbReference type="RefSeq" id="WP_207299314.1">
    <property type="nucleotide sequence ID" value="NZ_CP071444.1"/>
</dbReference>
<dbReference type="GO" id="GO:0004140">
    <property type="term" value="F:dephospho-CoA kinase activity"/>
    <property type="evidence" value="ECO:0007669"/>
    <property type="project" value="UniProtKB-UniRule"/>
</dbReference>
<dbReference type="CDD" id="cd02022">
    <property type="entry name" value="DPCK"/>
    <property type="match status" value="1"/>
</dbReference>
<dbReference type="EMBL" id="CP071444">
    <property type="protein sequence ID" value="QSX07972.1"/>
    <property type="molecule type" value="Genomic_DNA"/>
</dbReference>
<comment type="subcellular location">
    <subcellularLocation>
        <location evidence="3">Cytoplasm</location>
    </subcellularLocation>
</comment>
<keyword evidence="2 3" id="KW-0067">ATP-binding</keyword>
<dbReference type="SUPFAM" id="SSF52540">
    <property type="entry name" value="P-loop containing nucleoside triphosphate hydrolases"/>
    <property type="match status" value="1"/>
</dbReference>
<keyword evidence="3 5" id="KW-0808">Transferase</keyword>
<comment type="pathway">
    <text evidence="3">Cofactor biosynthesis; coenzyme A biosynthesis; CoA from (R)-pantothenate: step 5/5.</text>
</comment>
<gene>
    <name evidence="3" type="primary">coaE</name>
    <name evidence="5" type="ORF">J0B03_09170</name>
</gene>
<accession>A0A975AH16</accession>
<keyword evidence="6" id="KW-1185">Reference proteome</keyword>
<dbReference type="EC" id="2.7.1.24" evidence="3 4"/>
<protein>
    <recommendedName>
        <fullName evidence="3 4">Dephospho-CoA kinase</fullName>
        <ecNumber evidence="3 4">2.7.1.24</ecNumber>
    </recommendedName>
    <alternativeName>
        <fullName evidence="3">Dephosphocoenzyme A kinase</fullName>
    </alternativeName>
</protein>
<sequence>MKILGITGGIGSGKTAVAKILNRELGAPVIDADDLARKAVEPGTPGLTEVVEAFGPAVVLEDGSLDRKALAAIVFHDEKARKRLNGIVHPQVEALFYKKVEEEKQKGTSWLVYDCPLMVEEKLFHQADRIWLVRAPEKERIRRIVARSGITEEEAKARMDAQMPDEEKEAYVHSVVWNDGSMEALSRVAVHLWEKSFKILLSIG</sequence>
<dbReference type="HAMAP" id="MF_00376">
    <property type="entry name" value="Dephospho_CoA_kinase"/>
    <property type="match status" value="1"/>
</dbReference>
<evidence type="ECO:0000256" key="3">
    <source>
        <dbReference type="HAMAP-Rule" id="MF_00376"/>
    </source>
</evidence>
<evidence type="ECO:0000256" key="1">
    <source>
        <dbReference type="ARBA" id="ARBA00022741"/>
    </source>
</evidence>
<keyword evidence="3" id="KW-0173">Coenzyme A biosynthesis</keyword>
<dbReference type="InterPro" id="IPR027417">
    <property type="entry name" value="P-loop_NTPase"/>
</dbReference>
<evidence type="ECO:0000313" key="6">
    <source>
        <dbReference type="Proteomes" id="UP000663499"/>
    </source>
</evidence>
<dbReference type="AlphaFoldDB" id="A0A975AH16"/>
<dbReference type="NCBIfam" id="TIGR00152">
    <property type="entry name" value="dephospho-CoA kinase"/>
    <property type="match status" value="1"/>
</dbReference>
<evidence type="ECO:0000313" key="5">
    <source>
        <dbReference type="EMBL" id="QSX07972.1"/>
    </source>
</evidence>
<dbReference type="Proteomes" id="UP000663499">
    <property type="component" value="Chromosome"/>
</dbReference>
<name>A0A975AH16_9FIRM</name>